<reference evidence="2 3" key="1">
    <citation type="submission" date="2024-01" db="EMBL/GenBank/DDBJ databases">
        <title>A draft genome for the cacao thread blight pathogen Marasmiellus scandens.</title>
        <authorList>
            <person name="Baruah I.K."/>
            <person name="Leung J."/>
            <person name="Bukari Y."/>
            <person name="Amoako-Attah I."/>
            <person name="Meinhardt L.W."/>
            <person name="Bailey B.A."/>
            <person name="Cohen S.P."/>
        </authorList>
    </citation>
    <scope>NUCLEOTIDE SEQUENCE [LARGE SCALE GENOMIC DNA]</scope>
    <source>
        <strain evidence="2 3">GH-19</strain>
    </source>
</reference>
<accession>A0ABR1K3N5</accession>
<dbReference type="EMBL" id="JBANRG010000001">
    <property type="protein sequence ID" value="KAK7472166.1"/>
    <property type="molecule type" value="Genomic_DNA"/>
</dbReference>
<dbReference type="Gene3D" id="1.25.40.10">
    <property type="entry name" value="Tetratricopeptide repeat domain"/>
    <property type="match status" value="3"/>
</dbReference>
<feature type="domain" description="CHAT" evidence="1">
    <location>
        <begin position="813"/>
        <end position="1101"/>
    </location>
</feature>
<evidence type="ECO:0000313" key="2">
    <source>
        <dbReference type="EMBL" id="KAK7472166.1"/>
    </source>
</evidence>
<gene>
    <name evidence="2" type="ORF">VKT23_000288</name>
</gene>
<dbReference type="InterPro" id="IPR024983">
    <property type="entry name" value="CHAT_dom"/>
</dbReference>
<sequence>MIRLLLERFKLSQEPRYISDAVALAKDTVTHFNPANYDTNNDYVEHLDLLENCLREQYLYTGDIADVDEAISLGEDVVKGTPDGNIEKPKRLYNLAASYRYRHELMLLDGGMLTDSDIDESISVLKQAVDITPNENPSKPLFLSKLGDALLCRFASRNAAYLDEAIRVQRKAVDLLPCEHADKASYLSDLSSSLRTRYIRTNIVTDLENSISAQRQAVEITPDGNMFKAGRLGDLAYLFSLRFQRMGDVNDIDRSICCRRQAVELTADCTFDKPRRLSDLGISLVHHFNSTGNIVDLDDAITSQTQALKFIPDGHADRPWHFNNLAHTYFTRFRRLNNIIDLDKAIDSATQALELTPYKHALKARHLSNLGILLLHRSEHAENANATEDLDKAISFQTEAVELASDRNPGKPAYLTSLGASLRQRFEHSRKTDLHDIDKAIDCHMKAAKLTLDGRPSKPIYLSNLSVALQERFKYLQNLIDVEHAISSQKQAIDLTPSKHASTPDYLFRLGCSLELRFSHLGNVADADEAINAFRESAKSHSGRPLTMFKAACKWARLCIKRDVQPSLEAWKTAIDLIPRFVWLGIDVSERYNAVVSAGDAVHEAVGSCIQLQKYEIAVEWMEQGRCIVWDQILRLRNPLDDIAASQPEIARELKEVSLQLEAAGIGQSLSPVPGDPSLSKEVSLEEDAQKHRRLADRYEVLLDQVHQIPGFERFLQLKQLSGLLQGRNANSPVVMVNLNENRCDALILRNCNFPIIHIALDRFDLLTARRLQSTLLDVLTVNGVRMRESESESNNRVSRPYYPKGKSSMQHILGTLWTRIVCPVLSGLSKIWPKGPPHITWCATGPLVFLPLHAAGLYDSPDSPKLFHSTVSSYTPSLTILIEATKRCSNITLGSSQRILALSQPNTPHHSPLPGTFREVKEIQEHIVNGHLKCDFKWLNGEEATISAVLTELPTHPWCHFACHGIQHPTDPTNSAFALYDGSLNLRTIMSRSFGSAEVAFLSACQTATGDEKRPEEAVHLVAGMLSAGYCTVFGTMWSIGDNDAPLVAKEVYAYLLNSEEDSLADEHRGAYALHRAVERLRESVGEQSFVKWVPFVHFGV</sequence>
<dbReference type="Proteomes" id="UP001498398">
    <property type="component" value="Unassembled WGS sequence"/>
</dbReference>
<keyword evidence="3" id="KW-1185">Reference proteome</keyword>
<organism evidence="2 3">
    <name type="scientific">Marasmiellus scandens</name>
    <dbReference type="NCBI Taxonomy" id="2682957"/>
    <lineage>
        <taxon>Eukaryota</taxon>
        <taxon>Fungi</taxon>
        <taxon>Dikarya</taxon>
        <taxon>Basidiomycota</taxon>
        <taxon>Agaricomycotina</taxon>
        <taxon>Agaricomycetes</taxon>
        <taxon>Agaricomycetidae</taxon>
        <taxon>Agaricales</taxon>
        <taxon>Marasmiineae</taxon>
        <taxon>Omphalotaceae</taxon>
        <taxon>Marasmiellus</taxon>
    </lineage>
</organism>
<evidence type="ECO:0000259" key="1">
    <source>
        <dbReference type="Pfam" id="PF12770"/>
    </source>
</evidence>
<dbReference type="Pfam" id="PF12770">
    <property type="entry name" value="CHAT"/>
    <property type="match status" value="1"/>
</dbReference>
<dbReference type="SUPFAM" id="SSF48452">
    <property type="entry name" value="TPR-like"/>
    <property type="match status" value="1"/>
</dbReference>
<dbReference type="InterPro" id="IPR011990">
    <property type="entry name" value="TPR-like_helical_dom_sf"/>
</dbReference>
<name>A0ABR1K3N5_9AGAR</name>
<comment type="caution">
    <text evidence="2">The sequence shown here is derived from an EMBL/GenBank/DDBJ whole genome shotgun (WGS) entry which is preliminary data.</text>
</comment>
<protein>
    <recommendedName>
        <fullName evidence="1">CHAT domain-containing protein</fullName>
    </recommendedName>
</protein>
<proteinExistence type="predicted"/>
<evidence type="ECO:0000313" key="3">
    <source>
        <dbReference type="Proteomes" id="UP001498398"/>
    </source>
</evidence>